<feature type="region of interest" description="Disordered" evidence="1">
    <location>
        <begin position="118"/>
        <end position="143"/>
    </location>
</feature>
<evidence type="ECO:0000256" key="1">
    <source>
        <dbReference type="SAM" id="MobiDB-lite"/>
    </source>
</evidence>
<accession>S9QNQ5</accession>
<gene>
    <name evidence="3" type="ORF">D187_004180</name>
</gene>
<feature type="transmembrane region" description="Helical" evidence="2">
    <location>
        <begin position="149"/>
        <end position="171"/>
    </location>
</feature>
<sequence>MVLLLIWVLPIPTLAARGSIRNHLLLIQQLLVSTDYERALDEVQVARQEPHGTDEDVTLSLYEGILLYELRRKDEAKAAFRGAFLLDPQAPLPVPVSPKIQADVDTFRQQAEAELKAMPHPPTQPEDVSPPKNPSVASTPSPPSRLRRYALIPALAGGAVAVAGGISWGIARGEYNRLRHDDPRIVNTAQVEQIGSRGRAWQTVGFSLLGVGAASLVTAAGMYLLGAPDPSAPTIGVSTNGTSAVLYGRWP</sequence>
<organism evidence="3 4">
    <name type="scientific">Cystobacter fuscus (strain ATCC 25194 / DSM 2262 / NBRC 100088 / M29)</name>
    <dbReference type="NCBI Taxonomy" id="1242864"/>
    <lineage>
        <taxon>Bacteria</taxon>
        <taxon>Pseudomonadati</taxon>
        <taxon>Myxococcota</taxon>
        <taxon>Myxococcia</taxon>
        <taxon>Myxococcales</taxon>
        <taxon>Cystobacterineae</taxon>
        <taxon>Archangiaceae</taxon>
        <taxon>Cystobacter</taxon>
    </lineage>
</organism>
<dbReference type="Proteomes" id="UP000011682">
    <property type="component" value="Unassembled WGS sequence"/>
</dbReference>
<evidence type="ECO:0000313" key="4">
    <source>
        <dbReference type="Proteomes" id="UP000011682"/>
    </source>
</evidence>
<dbReference type="EMBL" id="ANAH02000026">
    <property type="protein sequence ID" value="EPX58143.1"/>
    <property type="molecule type" value="Genomic_DNA"/>
</dbReference>
<dbReference type="AlphaFoldDB" id="S9QNQ5"/>
<keyword evidence="2" id="KW-0472">Membrane</keyword>
<proteinExistence type="predicted"/>
<reference evidence="3" key="1">
    <citation type="submission" date="2013-05" db="EMBL/GenBank/DDBJ databases">
        <title>Genome assembly of Cystobacter fuscus DSM 2262.</title>
        <authorList>
            <person name="Sharma G."/>
            <person name="Khatri I."/>
            <person name="Kaur C."/>
            <person name="Mayilraj S."/>
            <person name="Subramanian S."/>
        </authorList>
    </citation>
    <scope>NUCLEOTIDE SEQUENCE [LARGE SCALE GENOMIC DNA]</scope>
    <source>
        <strain evidence="3">DSM 2262</strain>
    </source>
</reference>
<name>S9QNQ5_CYSF2</name>
<keyword evidence="2" id="KW-1133">Transmembrane helix</keyword>
<protein>
    <recommendedName>
        <fullName evidence="5">Tetratricopeptide repeat protein</fullName>
    </recommendedName>
</protein>
<keyword evidence="4" id="KW-1185">Reference proteome</keyword>
<comment type="caution">
    <text evidence="3">The sequence shown here is derived from an EMBL/GenBank/DDBJ whole genome shotgun (WGS) entry which is preliminary data.</text>
</comment>
<keyword evidence="2" id="KW-0812">Transmembrane</keyword>
<feature type="transmembrane region" description="Helical" evidence="2">
    <location>
        <begin position="204"/>
        <end position="225"/>
    </location>
</feature>
<evidence type="ECO:0008006" key="5">
    <source>
        <dbReference type="Google" id="ProtNLM"/>
    </source>
</evidence>
<dbReference type="eggNOG" id="COG0457">
    <property type="taxonomic scope" value="Bacteria"/>
</dbReference>
<evidence type="ECO:0000256" key="2">
    <source>
        <dbReference type="SAM" id="Phobius"/>
    </source>
</evidence>
<evidence type="ECO:0000313" key="3">
    <source>
        <dbReference type="EMBL" id="EPX58143.1"/>
    </source>
</evidence>